<evidence type="ECO:0000256" key="4">
    <source>
        <dbReference type="ARBA" id="ARBA00011351"/>
    </source>
</evidence>
<dbReference type="EMBL" id="JACETU010000003">
    <property type="protein sequence ID" value="KAF7432758.1"/>
    <property type="molecule type" value="Genomic_DNA"/>
</dbReference>
<comment type="similarity">
    <text evidence="3 9">Belongs to the COA3 family.</text>
</comment>
<proteinExistence type="inferred from homology"/>
<keyword evidence="8 9" id="KW-0472">Membrane</keyword>
<dbReference type="GeneID" id="59374519"/>
<comment type="function">
    <text evidence="1 9">Required for assembly of cytochrome c oxidase (complex IV).</text>
</comment>
<dbReference type="GO" id="GO:0033617">
    <property type="term" value="P:mitochondrial respiratory chain complex IV assembly"/>
    <property type="evidence" value="ECO:0007669"/>
    <property type="project" value="UniProtKB-UniRule"/>
</dbReference>
<evidence type="ECO:0000256" key="8">
    <source>
        <dbReference type="ARBA" id="ARBA00023136"/>
    </source>
</evidence>
<comment type="subunit">
    <text evidence="4 9">Component of 250-400 kDa complexes called cytochrome oxidase assembly intermediates or COA complexes.</text>
</comment>
<evidence type="ECO:0000256" key="7">
    <source>
        <dbReference type="ARBA" id="ARBA00023128"/>
    </source>
</evidence>
<evidence type="ECO:0000259" key="11">
    <source>
        <dbReference type="Pfam" id="PF09813"/>
    </source>
</evidence>
<keyword evidence="9" id="KW-0999">Mitochondrion inner membrane</keyword>
<dbReference type="VEuPathDB" id="FungiDB:PC9H_004701"/>
<comment type="subcellular location">
    <subcellularLocation>
        <location evidence="2">Mitochondrion membrane</location>
        <topology evidence="2">Single-pass membrane protein</topology>
    </subcellularLocation>
</comment>
<feature type="transmembrane region" description="Helical" evidence="9">
    <location>
        <begin position="38"/>
        <end position="56"/>
    </location>
</feature>
<comment type="caution">
    <text evidence="12">The sequence shown here is derived from an EMBL/GenBank/DDBJ whole genome shotgun (WGS) entry which is preliminary data.</text>
</comment>
<dbReference type="Pfam" id="PF09813">
    <property type="entry name" value="Coa3_cc"/>
    <property type="match status" value="1"/>
</dbReference>
<protein>
    <recommendedName>
        <fullName evidence="9">Cytochrome c oxidase assembly factor 3</fullName>
    </recommendedName>
</protein>
<evidence type="ECO:0000256" key="5">
    <source>
        <dbReference type="ARBA" id="ARBA00022692"/>
    </source>
</evidence>
<sequence length="157" mass="17038">MEPKRYVDRKAASQSYRPKSNLMSPGLKRAREPFKYRNAFTGLVLGGFVVGVWAYSISAVKQDVFDDIDEEAREMAKPTGNATAATADVEKSLPTPSVPTIITAPQVPLPDVRSGAPPRGILAKFLEARYPAVLDPKQKTVVWGAPSVDAPGRIQKS</sequence>
<dbReference type="PANTHER" id="PTHR15642:SF3">
    <property type="entry name" value="CYTOCHROME C OXIDASE ASSEMBLY FACTOR 3 HOMOLOG, MITOCHONDRIAL"/>
    <property type="match status" value="1"/>
</dbReference>
<keyword evidence="13" id="KW-1185">Reference proteome</keyword>
<evidence type="ECO:0000256" key="10">
    <source>
        <dbReference type="SAM" id="MobiDB-lite"/>
    </source>
</evidence>
<feature type="region of interest" description="Disordered" evidence="10">
    <location>
        <begin position="75"/>
        <end position="97"/>
    </location>
</feature>
<evidence type="ECO:0000256" key="6">
    <source>
        <dbReference type="ARBA" id="ARBA00022989"/>
    </source>
</evidence>
<dbReference type="AlphaFoldDB" id="A0A8H7DWC1"/>
<dbReference type="InterPro" id="IPR041752">
    <property type="entry name" value="Coa3"/>
</dbReference>
<evidence type="ECO:0000313" key="13">
    <source>
        <dbReference type="Proteomes" id="UP000623687"/>
    </source>
</evidence>
<evidence type="ECO:0000256" key="1">
    <source>
        <dbReference type="ARBA" id="ARBA00003064"/>
    </source>
</evidence>
<feature type="compositionally biased region" description="Polar residues" evidence="10">
    <location>
        <begin position="12"/>
        <end position="23"/>
    </location>
</feature>
<evidence type="ECO:0000256" key="3">
    <source>
        <dbReference type="ARBA" id="ARBA00007035"/>
    </source>
</evidence>
<dbReference type="GO" id="GO:0005743">
    <property type="term" value="C:mitochondrial inner membrane"/>
    <property type="evidence" value="ECO:0007669"/>
    <property type="project" value="UniProtKB-UniRule"/>
</dbReference>
<feature type="compositionally biased region" description="Basic and acidic residues" evidence="10">
    <location>
        <begin position="1"/>
        <end position="11"/>
    </location>
</feature>
<feature type="region of interest" description="Disordered" evidence="10">
    <location>
        <begin position="1"/>
        <end position="24"/>
    </location>
</feature>
<gene>
    <name evidence="12" type="ORF">PC9H_004701</name>
</gene>
<dbReference type="PANTHER" id="PTHR15642">
    <property type="entry name" value="CYTOCHROME C OXIDASE ASSEMBLY FACTOR 3, MITOCHONDRIAL"/>
    <property type="match status" value="1"/>
</dbReference>
<dbReference type="Proteomes" id="UP000623687">
    <property type="component" value="Unassembled WGS sequence"/>
</dbReference>
<keyword evidence="6 9" id="KW-1133">Transmembrane helix</keyword>
<feature type="domain" description="Cytochrome c oxidase assembly factor 3 mitochondrial coiled-coil" evidence="11">
    <location>
        <begin position="26"/>
        <end position="72"/>
    </location>
</feature>
<dbReference type="InterPro" id="IPR018628">
    <property type="entry name" value="Coa3_CC"/>
</dbReference>
<name>A0A8H7DWC1_PLEOS</name>
<evidence type="ECO:0000313" key="12">
    <source>
        <dbReference type="EMBL" id="KAF7432758.1"/>
    </source>
</evidence>
<organism evidence="12 13">
    <name type="scientific">Pleurotus ostreatus</name>
    <name type="common">Oyster mushroom</name>
    <name type="synonym">White-rot fungus</name>
    <dbReference type="NCBI Taxonomy" id="5322"/>
    <lineage>
        <taxon>Eukaryota</taxon>
        <taxon>Fungi</taxon>
        <taxon>Dikarya</taxon>
        <taxon>Basidiomycota</taxon>
        <taxon>Agaricomycotina</taxon>
        <taxon>Agaricomycetes</taxon>
        <taxon>Agaricomycetidae</taxon>
        <taxon>Agaricales</taxon>
        <taxon>Pleurotineae</taxon>
        <taxon>Pleurotaceae</taxon>
        <taxon>Pleurotus</taxon>
    </lineage>
</organism>
<dbReference type="RefSeq" id="XP_036632785.1">
    <property type="nucleotide sequence ID" value="XM_036774283.1"/>
</dbReference>
<reference evidence="12" key="1">
    <citation type="submission" date="2019-07" db="EMBL/GenBank/DDBJ databases">
        <authorList>
            <person name="Palmer J.M."/>
        </authorList>
    </citation>
    <scope>NUCLEOTIDE SEQUENCE</scope>
    <source>
        <strain evidence="12">PC9</strain>
    </source>
</reference>
<dbReference type="OrthoDB" id="10018333at2759"/>
<evidence type="ECO:0000256" key="2">
    <source>
        <dbReference type="ARBA" id="ARBA00004304"/>
    </source>
</evidence>
<evidence type="ECO:0000256" key="9">
    <source>
        <dbReference type="RuleBase" id="RU367056"/>
    </source>
</evidence>
<keyword evidence="5 9" id="KW-0812">Transmembrane</keyword>
<keyword evidence="7 9" id="KW-0496">Mitochondrion</keyword>
<accession>A0A8H7DWC1</accession>